<accession>A0A1H8WUA8</accession>
<protein>
    <submittedName>
        <fullName evidence="1">Uncharacterized protein</fullName>
    </submittedName>
</protein>
<dbReference type="RefSeq" id="WP_011504356.1">
    <property type="nucleotide sequence ID" value="NZ_FODT01000014.1"/>
</dbReference>
<name>A0A1H8WUA8_9BRAD</name>
<gene>
    <name evidence="1" type="ORF">SAMN05444123_1149</name>
</gene>
<reference evidence="2" key="1">
    <citation type="submission" date="2016-10" db="EMBL/GenBank/DDBJ databases">
        <authorList>
            <person name="Varghese N."/>
            <person name="Submissions S."/>
        </authorList>
    </citation>
    <scope>NUCLEOTIDE SEQUENCE [LARGE SCALE GENOMIC DNA]</scope>
    <source>
        <strain evidence="2">DSM 123</strain>
    </source>
</reference>
<evidence type="ECO:0000313" key="2">
    <source>
        <dbReference type="Proteomes" id="UP000199615"/>
    </source>
</evidence>
<evidence type="ECO:0000313" key="1">
    <source>
        <dbReference type="EMBL" id="SEP31260.1"/>
    </source>
</evidence>
<sequence>MANCNRCNVEMTSLGVETVDDVYVIHSWKCDDCGNALDIATAAVDAYDFPSFCLTEPGDPNWLTLLPLAANAHIELHLNR</sequence>
<keyword evidence="2" id="KW-1185">Reference proteome</keyword>
<dbReference type="EMBL" id="FODT01000014">
    <property type="protein sequence ID" value="SEP31260.1"/>
    <property type="molecule type" value="Genomic_DNA"/>
</dbReference>
<dbReference type="Proteomes" id="UP000199615">
    <property type="component" value="Unassembled WGS sequence"/>
</dbReference>
<dbReference type="AlphaFoldDB" id="A0A1H8WUA8"/>
<proteinExistence type="predicted"/>
<organism evidence="1 2">
    <name type="scientific">Rhodopseudomonas pseudopalustris</name>
    <dbReference type="NCBI Taxonomy" id="1513892"/>
    <lineage>
        <taxon>Bacteria</taxon>
        <taxon>Pseudomonadati</taxon>
        <taxon>Pseudomonadota</taxon>
        <taxon>Alphaproteobacteria</taxon>
        <taxon>Hyphomicrobiales</taxon>
        <taxon>Nitrobacteraceae</taxon>
        <taxon>Rhodopseudomonas</taxon>
    </lineage>
</organism>
<dbReference type="OrthoDB" id="8139039at2"/>